<name>A0A1Y1UMY4_9TREE</name>
<evidence type="ECO:0008006" key="3">
    <source>
        <dbReference type="Google" id="ProtNLM"/>
    </source>
</evidence>
<dbReference type="RefSeq" id="XP_021873242.1">
    <property type="nucleotide sequence ID" value="XM_022015174.1"/>
</dbReference>
<dbReference type="Proteomes" id="UP000193218">
    <property type="component" value="Unassembled WGS sequence"/>
</dbReference>
<reference evidence="1 2" key="1">
    <citation type="submission" date="2017-03" db="EMBL/GenBank/DDBJ databases">
        <title>Widespread Adenine N6-methylation of Active Genes in Fungi.</title>
        <authorList>
            <consortium name="DOE Joint Genome Institute"/>
            <person name="Mondo S.J."/>
            <person name="Dannebaum R.O."/>
            <person name="Kuo R.C."/>
            <person name="Louie K.B."/>
            <person name="Bewick A.J."/>
            <person name="Labutti K."/>
            <person name="Haridas S."/>
            <person name="Kuo A."/>
            <person name="Salamov A."/>
            <person name="Ahrendt S.R."/>
            <person name="Lau R."/>
            <person name="Bowen B.P."/>
            <person name="Lipzen A."/>
            <person name="Sullivan W."/>
            <person name="Andreopoulos W.B."/>
            <person name="Clum A."/>
            <person name="Lindquist E."/>
            <person name="Daum C."/>
            <person name="Northen T.R."/>
            <person name="Ramamoorthy G."/>
            <person name="Schmitz R.J."/>
            <person name="Gryganskyi A."/>
            <person name="Culley D."/>
            <person name="Magnuson J."/>
            <person name="James T.Y."/>
            <person name="O'Malley M.A."/>
            <person name="Stajich J.E."/>
            <person name="Spatafora J.W."/>
            <person name="Visel A."/>
            <person name="Grigoriev I.V."/>
        </authorList>
    </citation>
    <scope>NUCLEOTIDE SEQUENCE [LARGE SCALE GENOMIC DNA]</scope>
    <source>
        <strain evidence="1 2">NRRL Y-17943</strain>
    </source>
</reference>
<sequence>MMDPAESSKAGLQRMRRLAAAPPTIKDARHLITSHLVYPSPSGFLITPIYDSYPPRPIPFPPIMSPVKFLWQHGDWITTYHPNIVGEGGQLGIYPKGILSPTMVPANVLGLNHATLALDKEPIEVLPLYTSGDGPPSWRPEHGPVLLVLTTKALLLVHPSSQAYKYTSTMIQCPIHMRWRASVGEQVPVDSGYAIERGWMGEAGDAAWVATESEGELRMLRAEVGMSRDDTWYLEVTPLPALPVRGLQGVVFMPFEDGVEAVVIQPRAAHTYTIQRQEAELVNSFAELSEATSQVSWDWFVSGSRTASLPGIIEAIQVGPNFIVVLSTDDGVMLAQMDRLWTIQSKVDLGPRRVDGIMCSQGALGGTLGLVGIHDGREILLVPFPLQEDLASSAYDSILSAINDGSDWSDVVRAAFASRKPNLARDILQLARLDADHLLQLQVAVFGHSHQNQLRDVSAEMLRLRQASGLFTLAAQFEKIIKFDCVWPLVTVAEWSFCTLSSIFRDVILKDAVRSLHVLVPHARSTILVLLSQLDAFSSYVAGLDHPIPQPQTRYMPTSLSGDPRATILAKDRMRNLASSHGVEIERWGKELQAIHMRPTEEESLFLQPELVPVRLKALTLPAPSSLFLNESESQIYDAVTFAPIAGDVGLICDRCESRTVASFGVTGGDSIWEKWVKDREESCGCGGCWVRGR</sequence>
<proteinExistence type="predicted"/>
<dbReference type="STRING" id="4999.A0A1Y1UMY4"/>
<protein>
    <recommendedName>
        <fullName evidence="3">Mediator complex subunit 16</fullName>
    </recommendedName>
</protein>
<keyword evidence="2" id="KW-1185">Reference proteome</keyword>
<dbReference type="AlphaFoldDB" id="A0A1Y1UMY4"/>
<accession>A0A1Y1UMY4</accession>
<evidence type="ECO:0000313" key="2">
    <source>
        <dbReference type="Proteomes" id="UP000193218"/>
    </source>
</evidence>
<evidence type="ECO:0000313" key="1">
    <source>
        <dbReference type="EMBL" id="ORX39379.1"/>
    </source>
</evidence>
<dbReference type="InParanoid" id="A0A1Y1UMY4"/>
<dbReference type="EMBL" id="NBSH01000003">
    <property type="protein sequence ID" value="ORX39379.1"/>
    <property type="molecule type" value="Genomic_DNA"/>
</dbReference>
<gene>
    <name evidence="1" type="ORF">BD324DRAFT_619463</name>
</gene>
<dbReference type="GeneID" id="33556982"/>
<comment type="caution">
    <text evidence="1">The sequence shown here is derived from an EMBL/GenBank/DDBJ whole genome shotgun (WGS) entry which is preliminary data.</text>
</comment>
<organism evidence="1 2">
    <name type="scientific">Kockovaella imperatae</name>
    <dbReference type="NCBI Taxonomy" id="4999"/>
    <lineage>
        <taxon>Eukaryota</taxon>
        <taxon>Fungi</taxon>
        <taxon>Dikarya</taxon>
        <taxon>Basidiomycota</taxon>
        <taxon>Agaricomycotina</taxon>
        <taxon>Tremellomycetes</taxon>
        <taxon>Tremellales</taxon>
        <taxon>Cuniculitremaceae</taxon>
        <taxon>Kockovaella</taxon>
    </lineage>
</organism>
<dbReference type="OrthoDB" id="2535907at2759"/>